<dbReference type="GO" id="GO:0005524">
    <property type="term" value="F:ATP binding"/>
    <property type="evidence" value="ECO:0007669"/>
    <property type="project" value="UniProtKB-KW"/>
</dbReference>
<dbReference type="GO" id="GO:0043139">
    <property type="term" value="F:5'-3' DNA helicase activity"/>
    <property type="evidence" value="ECO:0007669"/>
    <property type="project" value="UniProtKB-EC"/>
</dbReference>
<dbReference type="PANTHER" id="PTHR47642:SF8">
    <property type="entry name" value="ATP-DEPENDENT DNA HELICASE"/>
    <property type="match status" value="1"/>
</dbReference>
<keyword evidence="1" id="KW-0234">DNA repair</keyword>
<evidence type="ECO:0000313" key="3">
    <source>
        <dbReference type="EMBL" id="CAF0982805.1"/>
    </source>
</evidence>
<dbReference type="SUPFAM" id="SSF52540">
    <property type="entry name" value="P-loop containing nucleoside triphosphate hydrolases"/>
    <property type="match status" value="1"/>
</dbReference>
<comment type="cofactor">
    <cofactor evidence="1">
        <name>Mg(2+)</name>
        <dbReference type="ChEBI" id="CHEBI:18420"/>
    </cofactor>
</comment>
<dbReference type="InterPro" id="IPR051055">
    <property type="entry name" value="PIF1_helicase"/>
</dbReference>
<dbReference type="InterPro" id="IPR027417">
    <property type="entry name" value="P-loop_NTPase"/>
</dbReference>
<keyword evidence="1" id="KW-0067">ATP-binding</keyword>
<evidence type="ECO:0000256" key="1">
    <source>
        <dbReference type="RuleBase" id="RU363044"/>
    </source>
</evidence>
<dbReference type="EMBL" id="CAJNOC010003443">
    <property type="protein sequence ID" value="CAF0982805.1"/>
    <property type="molecule type" value="Genomic_DNA"/>
</dbReference>
<keyword evidence="1" id="KW-0233">DNA recombination</keyword>
<keyword evidence="1" id="KW-0547">Nucleotide-binding</keyword>
<protein>
    <recommendedName>
        <fullName evidence="1">ATP-dependent DNA helicase</fullName>
        <ecNumber evidence="1">5.6.2.3</ecNumber>
    </recommendedName>
</protein>
<dbReference type="Pfam" id="PF05970">
    <property type="entry name" value="PIF1"/>
    <property type="match status" value="1"/>
</dbReference>
<evidence type="ECO:0000313" key="4">
    <source>
        <dbReference type="Proteomes" id="UP000663879"/>
    </source>
</evidence>
<dbReference type="GO" id="GO:0000723">
    <property type="term" value="P:telomere maintenance"/>
    <property type="evidence" value="ECO:0007669"/>
    <property type="project" value="InterPro"/>
</dbReference>
<dbReference type="OrthoDB" id="8058391at2759"/>
<dbReference type="GO" id="GO:0006310">
    <property type="term" value="P:DNA recombination"/>
    <property type="evidence" value="ECO:0007669"/>
    <property type="project" value="UniProtKB-KW"/>
</dbReference>
<dbReference type="Gene3D" id="3.40.50.300">
    <property type="entry name" value="P-loop containing nucleotide triphosphate hydrolases"/>
    <property type="match status" value="1"/>
</dbReference>
<comment type="catalytic activity">
    <reaction evidence="1">
        <text>ATP + H2O = ADP + phosphate + H(+)</text>
        <dbReference type="Rhea" id="RHEA:13065"/>
        <dbReference type="ChEBI" id="CHEBI:15377"/>
        <dbReference type="ChEBI" id="CHEBI:15378"/>
        <dbReference type="ChEBI" id="CHEBI:30616"/>
        <dbReference type="ChEBI" id="CHEBI:43474"/>
        <dbReference type="ChEBI" id="CHEBI:456216"/>
        <dbReference type="EC" id="5.6.2.3"/>
    </reaction>
</comment>
<organism evidence="3 4">
    <name type="scientific">Brachionus calyciflorus</name>
    <dbReference type="NCBI Taxonomy" id="104777"/>
    <lineage>
        <taxon>Eukaryota</taxon>
        <taxon>Metazoa</taxon>
        <taxon>Spiralia</taxon>
        <taxon>Gnathifera</taxon>
        <taxon>Rotifera</taxon>
        <taxon>Eurotatoria</taxon>
        <taxon>Monogononta</taxon>
        <taxon>Pseudotrocha</taxon>
        <taxon>Ploima</taxon>
        <taxon>Brachionidae</taxon>
        <taxon>Brachionus</taxon>
    </lineage>
</organism>
<evidence type="ECO:0000259" key="2">
    <source>
        <dbReference type="Pfam" id="PF05970"/>
    </source>
</evidence>
<dbReference type="PANTHER" id="PTHR47642">
    <property type="entry name" value="ATP-DEPENDENT DNA HELICASE"/>
    <property type="match status" value="1"/>
</dbReference>
<gene>
    <name evidence="3" type="ORF">OXX778_LOCUS15511</name>
</gene>
<reference evidence="3" key="1">
    <citation type="submission" date="2021-02" db="EMBL/GenBank/DDBJ databases">
        <authorList>
            <person name="Nowell W R."/>
        </authorList>
    </citation>
    <scope>NUCLEOTIDE SEQUENCE</scope>
    <source>
        <strain evidence="3">Ploen Becks lab</strain>
    </source>
</reference>
<keyword evidence="1" id="KW-0378">Hydrolase</keyword>
<accession>A0A814FBG8</accession>
<sequence length="113" mass="12380">MSVLLSSYSGLAAFNLNGTTPHSALALPITQASSNFNMLSDEISHKFVLIFFDLQLIIIDEISKVGARTLHQIDQRLWQIFKTSKACGGLSVITVGDFNQLKPTGDSYVFEAD</sequence>
<comment type="caution">
    <text evidence="3">The sequence shown here is derived from an EMBL/GenBank/DDBJ whole genome shotgun (WGS) entry which is preliminary data.</text>
</comment>
<comment type="similarity">
    <text evidence="1">Belongs to the helicase family.</text>
</comment>
<feature type="domain" description="DNA helicase Pif1-like DEAD-box helicase" evidence="2">
    <location>
        <begin position="3"/>
        <end position="103"/>
    </location>
</feature>
<dbReference type="InterPro" id="IPR010285">
    <property type="entry name" value="DNA_helicase_pif1-like_DEAD"/>
</dbReference>
<dbReference type="AlphaFoldDB" id="A0A814FBG8"/>
<keyword evidence="1" id="KW-0227">DNA damage</keyword>
<dbReference type="EC" id="5.6.2.3" evidence="1"/>
<keyword evidence="4" id="KW-1185">Reference proteome</keyword>
<keyword evidence="1" id="KW-0347">Helicase</keyword>
<dbReference type="GO" id="GO:0016787">
    <property type="term" value="F:hydrolase activity"/>
    <property type="evidence" value="ECO:0007669"/>
    <property type="project" value="UniProtKB-KW"/>
</dbReference>
<dbReference type="Proteomes" id="UP000663879">
    <property type="component" value="Unassembled WGS sequence"/>
</dbReference>
<dbReference type="GO" id="GO:0006281">
    <property type="term" value="P:DNA repair"/>
    <property type="evidence" value="ECO:0007669"/>
    <property type="project" value="UniProtKB-KW"/>
</dbReference>
<name>A0A814FBG8_9BILA</name>
<proteinExistence type="inferred from homology"/>